<proteinExistence type="predicted"/>
<organism evidence="2 3">
    <name type="scientific">Vitreoscilla massiliensis</name>
    <dbReference type="NCBI Taxonomy" id="1689272"/>
    <lineage>
        <taxon>Bacteria</taxon>
        <taxon>Pseudomonadati</taxon>
        <taxon>Pseudomonadota</taxon>
        <taxon>Betaproteobacteria</taxon>
        <taxon>Neisseriales</taxon>
        <taxon>Neisseriaceae</taxon>
        <taxon>Vitreoscilla</taxon>
    </lineage>
</organism>
<dbReference type="RefSeq" id="WP_058357490.1">
    <property type="nucleotide sequence ID" value="NZ_CABKVG010000010.1"/>
</dbReference>
<evidence type="ECO:0000259" key="1">
    <source>
        <dbReference type="PROSITE" id="PS51087"/>
    </source>
</evidence>
<name>A0ABY4DZ62_9NEIS</name>
<feature type="domain" description="ApaG" evidence="1">
    <location>
        <begin position="1"/>
        <end position="123"/>
    </location>
</feature>
<protein>
    <submittedName>
        <fullName evidence="2">Co2+/Mg2+ efflux protein ApaG</fullName>
    </submittedName>
</protein>
<sequence>MVRAIVVAVEPRFLPEYSDMLRDEYVFAYHITIENRGDQTVTLKKRYWRITDALGRVEEVKGEGVVGETPTLAPNDEFDYTSSARLHTPWGEMVGHYEFETITGERFTVAIPQFSLKADVTLQ</sequence>
<gene>
    <name evidence="2" type="primary">apaG</name>
    <name evidence="2" type="ORF">LVJ82_15390</name>
</gene>
<dbReference type="Gene3D" id="2.60.40.1470">
    <property type="entry name" value="ApaG domain"/>
    <property type="match status" value="1"/>
</dbReference>
<dbReference type="Proteomes" id="UP000832011">
    <property type="component" value="Chromosome"/>
</dbReference>
<dbReference type="EMBL" id="CP091511">
    <property type="protein sequence ID" value="UOO88822.1"/>
    <property type="molecule type" value="Genomic_DNA"/>
</dbReference>
<keyword evidence="3" id="KW-1185">Reference proteome</keyword>
<evidence type="ECO:0000313" key="3">
    <source>
        <dbReference type="Proteomes" id="UP000832011"/>
    </source>
</evidence>
<dbReference type="InterPro" id="IPR036767">
    <property type="entry name" value="ApaG_sf"/>
</dbReference>
<dbReference type="InterPro" id="IPR007474">
    <property type="entry name" value="ApaG_domain"/>
</dbReference>
<reference evidence="2 3" key="1">
    <citation type="journal article" date="2022" name="Res Sq">
        <title>Evolution of multicellular longitudinally dividing oral cavity symbionts (Neisseriaceae).</title>
        <authorList>
            <person name="Nyongesa S."/>
            <person name="Weber P."/>
            <person name="Bernet E."/>
            <person name="Pullido F."/>
            <person name="Nieckarz M."/>
            <person name="Delaby M."/>
            <person name="Nieves C."/>
            <person name="Viehboeck T."/>
            <person name="Krause N."/>
            <person name="Rivera-Millot A."/>
            <person name="Nakamura A."/>
            <person name="Vischer N."/>
            <person name="VanNieuwenhze M."/>
            <person name="Brun Y."/>
            <person name="Cava F."/>
            <person name="Bulgheresi S."/>
            <person name="Veyrier F."/>
        </authorList>
    </citation>
    <scope>NUCLEOTIDE SEQUENCE [LARGE SCALE GENOMIC DNA]</scope>
    <source>
        <strain evidence="2 3">SN4</strain>
    </source>
</reference>
<dbReference type="Pfam" id="PF04379">
    <property type="entry name" value="DUF525"/>
    <property type="match status" value="1"/>
</dbReference>
<accession>A0ABY4DZ62</accession>
<dbReference type="PANTHER" id="PTHR14289">
    <property type="entry name" value="F-BOX ONLY PROTEIN 3"/>
    <property type="match status" value="1"/>
</dbReference>
<evidence type="ECO:0000313" key="2">
    <source>
        <dbReference type="EMBL" id="UOO88822.1"/>
    </source>
</evidence>
<dbReference type="PROSITE" id="PS51087">
    <property type="entry name" value="APAG"/>
    <property type="match status" value="1"/>
</dbReference>
<dbReference type="PANTHER" id="PTHR14289:SF16">
    <property type="entry name" value="POLYMERASE DELTA-INTERACTING PROTEIN 2"/>
    <property type="match status" value="1"/>
</dbReference>
<dbReference type="SUPFAM" id="SSF110069">
    <property type="entry name" value="ApaG-like"/>
    <property type="match status" value="1"/>
</dbReference>
<dbReference type="NCBIfam" id="NF003967">
    <property type="entry name" value="PRK05461.1"/>
    <property type="match status" value="1"/>
</dbReference>